<proteinExistence type="predicted"/>
<evidence type="ECO:0000313" key="3">
    <source>
        <dbReference type="Proteomes" id="UP001141434"/>
    </source>
</evidence>
<reference evidence="2" key="2">
    <citation type="journal article" date="2023" name="IMA Fungus">
        <title>Comparative genomic study of the Penicillium genus elucidates a diverse pangenome and 15 lateral gene transfer events.</title>
        <authorList>
            <person name="Petersen C."/>
            <person name="Sorensen T."/>
            <person name="Nielsen M.R."/>
            <person name="Sondergaard T.E."/>
            <person name="Sorensen J.L."/>
            <person name="Fitzpatrick D.A."/>
            <person name="Frisvad J.C."/>
            <person name="Nielsen K.L."/>
        </authorList>
    </citation>
    <scope>NUCLEOTIDE SEQUENCE</scope>
    <source>
        <strain evidence="2">IBT 34128</strain>
    </source>
</reference>
<accession>A0A9W9ERU6</accession>
<dbReference type="RefSeq" id="XP_056508983.1">
    <property type="nucleotide sequence ID" value="XM_056658690.1"/>
</dbReference>
<evidence type="ECO:0000313" key="2">
    <source>
        <dbReference type="EMBL" id="KAJ5086858.1"/>
    </source>
</evidence>
<dbReference type="GeneID" id="81397859"/>
<reference evidence="2" key="1">
    <citation type="submission" date="2022-11" db="EMBL/GenBank/DDBJ databases">
        <authorList>
            <person name="Petersen C."/>
        </authorList>
    </citation>
    <scope>NUCLEOTIDE SEQUENCE</scope>
    <source>
        <strain evidence="2">IBT 34128</strain>
    </source>
</reference>
<comment type="caution">
    <text evidence="2">The sequence shown here is derived from an EMBL/GenBank/DDBJ whole genome shotgun (WGS) entry which is preliminary data.</text>
</comment>
<evidence type="ECO:0000256" key="1">
    <source>
        <dbReference type="SAM" id="MobiDB-lite"/>
    </source>
</evidence>
<dbReference type="EMBL" id="JAPMSZ010000010">
    <property type="protein sequence ID" value="KAJ5086858.1"/>
    <property type="molecule type" value="Genomic_DNA"/>
</dbReference>
<gene>
    <name evidence="2" type="ORF">NUU61_008165</name>
</gene>
<protein>
    <submittedName>
        <fullName evidence="2">Uncharacterized protein</fullName>
    </submittedName>
</protein>
<dbReference type="AlphaFoldDB" id="A0A9W9ERU6"/>
<name>A0A9W9ERU6_9EURO</name>
<organism evidence="2 3">
    <name type="scientific">Penicillium alfredii</name>
    <dbReference type="NCBI Taxonomy" id="1506179"/>
    <lineage>
        <taxon>Eukaryota</taxon>
        <taxon>Fungi</taxon>
        <taxon>Dikarya</taxon>
        <taxon>Ascomycota</taxon>
        <taxon>Pezizomycotina</taxon>
        <taxon>Eurotiomycetes</taxon>
        <taxon>Eurotiomycetidae</taxon>
        <taxon>Eurotiales</taxon>
        <taxon>Aspergillaceae</taxon>
        <taxon>Penicillium</taxon>
    </lineage>
</organism>
<dbReference type="Proteomes" id="UP001141434">
    <property type="component" value="Unassembled WGS sequence"/>
</dbReference>
<sequence length="78" mass="8657">MGLFYYTLLVGPFPTLRFGPLQRLAYNSLTLTYLKERTEHPSLSDLPGMGLAFHGPSTDSQPHSSFRSDDQSDPLDGP</sequence>
<feature type="region of interest" description="Disordered" evidence="1">
    <location>
        <begin position="45"/>
        <end position="78"/>
    </location>
</feature>
<keyword evidence="3" id="KW-1185">Reference proteome</keyword>